<evidence type="ECO:0000259" key="4">
    <source>
        <dbReference type="PROSITE" id="PS50234"/>
    </source>
</evidence>
<dbReference type="Gene3D" id="3.40.50.410">
    <property type="entry name" value="von Willebrand factor, type A domain"/>
    <property type="match status" value="1"/>
</dbReference>
<sequence>MAGKIVFDSVSKPPAKVHDLRSLDLAFAMDSTSSMGTYIDAAKRSICTIFEEIVASEKGDVRLALVNYRDHPPQDYTYVTEVHDFTNSSSTMKGWLDNTKAHGGGDLPEAVADALQDILNLSWRTHATKICVCISDAPPHGIGCEHDKFPNGCPLGIDPMNVVRQMAAKGITLYVVGCEPSISPYKGFFTAIAYMTGGQYVPLTQAGELSKVIIGGAREEMGLERLMEEVNEEVRADIAAGRSIDEAEMTKRVHSKMISKGVTTTQLQRNKVALASAADSVEASHISKLTNLSDVRAAFKATPTPAMGAMATPAAPAFSMGSVREALAGSIGDEKYDVEEKPISEAQANRMVKKSLARNMISKKY</sequence>
<dbReference type="CDD" id="cd00198">
    <property type="entry name" value="vWFA"/>
    <property type="match status" value="1"/>
</dbReference>
<accession>A0A9D4RAP8</accession>
<keyword evidence="2" id="KW-0964">Secreted</keyword>
<dbReference type="PROSITE" id="PS50234">
    <property type="entry name" value="VWFA"/>
    <property type="match status" value="1"/>
</dbReference>
<dbReference type="InterPro" id="IPR036465">
    <property type="entry name" value="vWFA_dom_sf"/>
</dbReference>
<dbReference type="GO" id="GO:0005737">
    <property type="term" value="C:cytoplasm"/>
    <property type="evidence" value="ECO:0007669"/>
    <property type="project" value="TreeGrafter"/>
</dbReference>
<organism evidence="5 6">
    <name type="scientific">Dreissena polymorpha</name>
    <name type="common">Zebra mussel</name>
    <name type="synonym">Mytilus polymorpha</name>
    <dbReference type="NCBI Taxonomy" id="45954"/>
    <lineage>
        <taxon>Eukaryota</taxon>
        <taxon>Metazoa</taxon>
        <taxon>Spiralia</taxon>
        <taxon>Lophotrochozoa</taxon>
        <taxon>Mollusca</taxon>
        <taxon>Bivalvia</taxon>
        <taxon>Autobranchia</taxon>
        <taxon>Heteroconchia</taxon>
        <taxon>Euheterodonta</taxon>
        <taxon>Imparidentia</taxon>
        <taxon>Neoheterodontei</taxon>
        <taxon>Myida</taxon>
        <taxon>Dreissenoidea</taxon>
        <taxon>Dreissenidae</taxon>
        <taxon>Dreissena</taxon>
    </lineage>
</organism>
<dbReference type="PANTHER" id="PTHR47763:SF1">
    <property type="entry name" value="DUF659 DOMAIN-CONTAINING PROTEIN"/>
    <property type="match status" value="1"/>
</dbReference>
<proteinExistence type="predicted"/>
<keyword evidence="6" id="KW-1185">Reference proteome</keyword>
<reference evidence="5" key="1">
    <citation type="journal article" date="2019" name="bioRxiv">
        <title>The Genome of the Zebra Mussel, Dreissena polymorpha: A Resource for Invasive Species Research.</title>
        <authorList>
            <person name="McCartney M.A."/>
            <person name="Auch B."/>
            <person name="Kono T."/>
            <person name="Mallez S."/>
            <person name="Zhang Y."/>
            <person name="Obille A."/>
            <person name="Becker A."/>
            <person name="Abrahante J.E."/>
            <person name="Garbe J."/>
            <person name="Badalamenti J.P."/>
            <person name="Herman A."/>
            <person name="Mangelson H."/>
            <person name="Liachko I."/>
            <person name="Sullivan S."/>
            <person name="Sone E.D."/>
            <person name="Koren S."/>
            <person name="Silverstein K.A.T."/>
            <person name="Beckman K.B."/>
            <person name="Gohl D.M."/>
        </authorList>
    </citation>
    <scope>NUCLEOTIDE SEQUENCE</scope>
    <source>
        <strain evidence="5">Duluth1</strain>
        <tissue evidence="5">Whole animal</tissue>
    </source>
</reference>
<dbReference type="GO" id="GO:0004674">
    <property type="term" value="F:protein serine/threonine kinase activity"/>
    <property type="evidence" value="ECO:0007669"/>
    <property type="project" value="TreeGrafter"/>
</dbReference>
<dbReference type="SUPFAM" id="SSF53300">
    <property type="entry name" value="vWA-like"/>
    <property type="match status" value="1"/>
</dbReference>
<keyword evidence="3" id="KW-0732">Signal</keyword>
<dbReference type="Pfam" id="PF25106">
    <property type="entry name" value="VWA_4"/>
    <property type="match status" value="1"/>
</dbReference>
<dbReference type="AlphaFoldDB" id="A0A9D4RAP8"/>
<protein>
    <recommendedName>
        <fullName evidence="4">VWFA domain-containing protein</fullName>
    </recommendedName>
</protein>
<dbReference type="InterPro" id="IPR052969">
    <property type="entry name" value="Thr-specific_kinase-like"/>
</dbReference>
<comment type="caution">
    <text evidence="5">The sequence shown here is derived from an EMBL/GenBank/DDBJ whole genome shotgun (WGS) entry which is preliminary data.</text>
</comment>
<gene>
    <name evidence="5" type="ORF">DPMN_102239</name>
</gene>
<evidence type="ECO:0000256" key="2">
    <source>
        <dbReference type="ARBA" id="ARBA00022525"/>
    </source>
</evidence>
<dbReference type="OrthoDB" id="301415at2759"/>
<feature type="domain" description="VWFA" evidence="4">
    <location>
        <begin position="24"/>
        <end position="230"/>
    </location>
</feature>
<comment type="subcellular location">
    <subcellularLocation>
        <location evidence="1">Secreted</location>
    </subcellularLocation>
</comment>
<reference evidence="5" key="2">
    <citation type="submission" date="2020-11" db="EMBL/GenBank/DDBJ databases">
        <authorList>
            <person name="McCartney M.A."/>
            <person name="Auch B."/>
            <person name="Kono T."/>
            <person name="Mallez S."/>
            <person name="Becker A."/>
            <person name="Gohl D.M."/>
            <person name="Silverstein K.A.T."/>
            <person name="Koren S."/>
            <person name="Bechman K.B."/>
            <person name="Herman A."/>
            <person name="Abrahante J.E."/>
            <person name="Garbe J."/>
        </authorList>
    </citation>
    <scope>NUCLEOTIDE SEQUENCE</scope>
    <source>
        <strain evidence="5">Duluth1</strain>
        <tissue evidence="5">Whole animal</tissue>
    </source>
</reference>
<evidence type="ECO:0000313" key="6">
    <source>
        <dbReference type="Proteomes" id="UP000828390"/>
    </source>
</evidence>
<dbReference type="Proteomes" id="UP000828390">
    <property type="component" value="Unassembled WGS sequence"/>
</dbReference>
<dbReference type="PANTHER" id="PTHR47763">
    <property type="entry name" value="ALPHA-PROTEIN KINASE VWKA"/>
    <property type="match status" value="1"/>
</dbReference>
<dbReference type="InterPro" id="IPR002035">
    <property type="entry name" value="VWF_A"/>
</dbReference>
<name>A0A9D4RAP8_DREPO</name>
<evidence type="ECO:0000256" key="1">
    <source>
        <dbReference type="ARBA" id="ARBA00004613"/>
    </source>
</evidence>
<evidence type="ECO:0000313" key="5">
    <source>
        <dbReference type="EMBL" id="KAH3859425.1"/>
    </source>
</evidence>
<evidence type="ECO:0000256" key="3">
    <source>
        <dbReference type="ARBA" id="ARBA00022729"/>
    </source>
</evidence>
<dbReference type="InterPro" id="IPR056861">
    <property type="entry name" value="HMCN1-like_VWA"/>
</dbReference>
<dbReference type="SMART" id="SM00327">
    <property type="entry name" value="VWA"/>
    <property type="match status" value="1"/>
</dbReference>
<dbReference type="EMBL" id="JAIWYP010000003">
    <property type="protein sequence ID" value="KAH3859425.1"/>
    <property type="molecule type" value="Genomic_DNA"/>
</dbReference>